<dbReference type="PATRIC" id="fig|937777.3.peg.1761"/>
<dbReference type="eggNOG" id="COG2227">
    <property type="taxonomic scope" value="Bacteria"/>
</dbReference>
<dbReference type="STRING" id="937777.Deipe_1759"/>
<dbReference type="Gene3D" id="2.20.130.10">
    <property type="entry name" value="CAC2371-like domains"/>
    <property type="match status" value="1"/>
</dbReference>
<feature type="domain" description="Methyltransferase" evidence="3">
    <location>
        <begin position="35"/>
        <end position="130"/>
    </location>
</feature>
<dbReference type="Proteomes" id="UP000010467">
    <property type="component" value="Chromosome"/>
</dbReference>
<keyword evidence="1 4" id="KW-0489">Methyltransferase</keyword>
<sequence length="246" mass="27882">MDYDAFVDLYDRQYDLYREDLHFYARQAQQAGGRVLELGAGTGRVTVYLARRGVDVTGVELSGGMLQRAHERAASSQVQPRFVQGDMRDFDLHEQFELVIAPFNALMHLYTMQDQLAALQCVRRHMAPGGTFAFDLYVPVFGPEGVLRHEGETFLEGGARTDVFLRQDVDRARQLATTEYFVDTTDTDGTLRRAHRTLTQRYYTRFELEWLLRHAGFSARVAGSFEGGAFTSDSRYMVVSAQAKPG</sequence>
<evidence type="ECO:0000256" key="2">
    <source>
        <dbReference type="ARBA" id="ARBA00022679"/>
    </source>
</evidence>
<dbReference type="Gene3D" id="3.40.50.150">
    <property type="entry name" value="Vaccinia Virus protein VP39"/>
    <property type="match status" value="1"/>
</dbReference>
<dbReference type="KEGG" id="dpd:Deipe_1759"/>
<dbReference type="OrthoDB" id="9804312at2"/>
<keyword evidence="2" id="KW-0808">Transferase</keyword>
<keyword evidence="5" id="KW-1185">Reference proteome</keyword>
<dbReference type="GO" id="GO:0032259">
    <property type="term" value="P:methylation"/>
    <property type="evidence" value="ECO:0007669"/>
    <property type="project" value="UniProtKB-KW"/>
</dbReference>
<evidence type="ECO:0000259" key="3">
    <source>
        <dbReference type="Pfam" id="PF13649"/>
    </source>
</evidence>
<dbReference type="Pfam" id="PF13649">
    <property type="entry name" value="Methyltransf_25"/>
    <property type="match status" value="1"/>
</dbReference>
<dbReference type="SUPFAM" id="SSF53335">
    <property type="entry name" value="S-adenosyl-L-methionine-dependent methyltransferases"/>
    <property type="match status" value="1"/>
</dbReference>
<name>L0A065_DEIPD</name>
<dbReference type="CDD" id="cd02440">
    <property type="entry name" value="AdoMet_MTases"/>
    <property type="match status" value="1"/>
</dbReference>
<dbReference type="InterPro" id="IPR029063">
    <property type="entry name" value="SAM-dependent_MTases_sf"/>
</dbReference>
<protein>
    <submittedName>
        <fullName evidence="4">Methylase involved in ubiquinone/menaquinone biosynthesis</fullName>
    </submittedName>
</protein>
<dbReference type="InterPro" id="IPR041698">
    <property type="entry name" value="Methyltransf_25"/>
</dbReference>
<proteinExistence type="predicted"/>
<gene>
    <name evidence="4" type="ordered locus">Deipe_1759</name>
</gene>
<accession>L0A065</accession>
<dbReference type="EMBL" id="CP003382">
    <property type="protein sequence ID" value="AFZ67278.1"/>
    <property type="molecule type" value="Genomic_DNA"/>
</dbReference>
<dbReference type="AlphaFoldDB" id="L0A065"/>
<dbReference type="GO" id="GO:0008168">
    <property type="term" value="F:methyltransferase activity"/>
    <property type="evidence" value="ECO:0007669"/>
    <property type="project" value="UniProtKB-KW"/>
</dbReference>
<reference evidence="5" key="1">
    <citation type="submission" date="2012-03" db="EMBL/GenBank/DDBJ databases">
        <title>Complete sequence of chromosome of Deinococcus peraridilitoris DSM 19664.</title>
        <authorList>
            <person name="Lucas S."/>
            <person name="Copeland A."/>
            <person name="Lapidus A."/>
            <person name="Glavina del Rio T."/>
            <person name="Dalin E."/>
            <person name="Tice H."/>
            <person name="Bruce D."/>
            <person name="Goodwin L."/>
            <person name="Pitluck S."/>
            <person name="Peters L."/>
            <person name="Mikhailova N."/>
            <person name="Lu M."/>
            <person name="Kyrpides N."/>
            <person name="Mavromatis K."/>
            <person name="Ivanova N."/>
            <person name="Brettin T."/>
            <person name="Detter J.C."/>
            <person name="Han C."/>
            <person name="Larimer F."/>
            <person name="Land M."/>
            <person name="Hauser L."/>
            <person name="Markowitz V."/>
            <person name="Cheng J.-F."/>
            <person name="Hugenholtz P."/>
            <person name="Woyke T."/>
            <person name="Wu D."/>
            <person name="Pukall R."/>
            <person name="Steenblock K."/>
            <person name="Brambilla E."/>
            <person name="Klenk H.-P."/>
            <person name="Eisen J.A."/>
        </authorList>
    </citation>
    <scope>NUCLEOTIDE SEQUENCE [LARGE SCALE GENOMIC DNA]</scope>
    <source>
        <strain evidence="5">DSM 19664 / LMG 22246 / CIP 109416 / KR-200</strain>
    </source>
</reference>
<dbReference type="PANTHER" id="PTHR43861">
    <property type="entry name" value="TRANS-ACONITATE 2-METHYLTRANSFERASE-RELATED"/>
    <property type="match status" value="1"/>
</dbReference>
<dbReference type="RefSeq" id="WP_015235583.1">
    <property type="nucleotide sequence ID" value="NC_019793.1"/>
</dbReference>
<evidence type="ECO:0000313" key="4">
    <source>
        <dbReference type="EMBL" id="AFZ67278.1"/>
    </source>
</evidence>
<keyword evidence="4" id="KW-0830">Ubiquinone</keyword>
<dbReference type="HOGENOM" id="CLU_069129_7_0_0"/>
<dbReference type="PANTHER" id="PTHR43861:SF1">
    <property type="entry name" value="TRANS-ACONITATE 2-METHYLTRANSFERASE"/>
    <property type="match status" value="1"/>
</dbReference>
<organism evidence="4 5">
    <name type="scientific">Deinococcus peraridilitoris (strain DSM 19664 / LMG 22246 / CIP 109416 / KR-200)</name>
    <dbReference type="NCBI Taxonomy" id="937777"/>
    <lineage>
        <taxon>Bacteria</taxon>
        <taxon>Thermotogati</taxon>
        <taxon>Deinococcota</taxon>
        <taxon>Deinococci</taxon>
        <taxon>Deinococcales</taxon>
        <taxon>Deinococcaceae</taxon>
        <taxon>Deinococcus</taxon>
    </lineage>
</organism>
<evidence type="ECO:0000256" key="1">
    <source>
        <dbReference type="ARBA" id="ARBA00022603"/>
    </source>
</evidence>
<evidence type="ECO:0000313" key="5">
    <source>
        <dbReference type="Proteomes" id="UP000010467"/>
    </source>
</evidence>